<reference evidence="1 2" key="1">
    <citation type="submission" date="2018-10" db="EMBL/GenBank/DDBJ databases">
        <title>Genomic Encyclopedia of Type Strains, Phase IV (KMG-IV): sequencing the most valuable type-strain genomes for metagenomic binning, comparative biology and taxonomic classification.</title>
        <authorList>
            <person name="Goeker M."/>
        </authorList>
    </citation>
    <scope>NUCLEOTIDE SEQUENCE [LARGE SCALE GENOMIC DNA]</scope>
    <source>
        <strain evidence="1 2">DSM 22008</strain>
    </source>
</reference>
<dbReference type="RefSeq" id="WP_121099653.1">
    <property type="nucleotide sequence ID" value="NZ_RBII01000001.1"/>
</dbReference>
<dbReference type="SUPFAM" id="SSF52540">
    <property type="entry name" value="P-loop containing nucleoside triphosphate hydrolases"/>
    <property type="match status" value="1"/>
</dbReference>
<dbReference type="InParanoid" id="A0A420WLK9"/>
<evidence type="ECO:0000313" key="1">
    <source>
        <dbReference type="EMBL" id="RKQ71907.1"/>
    </source>
</evidence>
<dbReference type="OrthoDB" id="7183816at2"/>
<dbReference type="GO" id="GO:0005886">
    <property type="term" value="C:plasma membrane"/>
    <property type="evidence" value="ECO:0007669"/>
    <property type="project" value="TreeGrafter"/>
</dbReference>
<dbReference type="PANTHER" id="PTHR32309:SF13">
    <property type="entry name" value="FERRIC ENTEROBACTIN TRANSPORT PROTEIN FEPE"/>
    <property type="match status" value="1"/>
</dbReference>
<dbReference type="EMBL" id="RBII01000001">
    <property type="protein sequence ID" value="RKQ71907.1"/>
    <property type="molecule type" value="Genomic_DNA"/>
</dbReference>
<dbReference type="AlphaFoldDB" id="A0A420WLK9"/>
<accession>A0A420WLK9</accession>
<dbReference type="InterPro" id="IPR027417">
    <property type="entry name" value="P-loop_NTPase"/>
</dbReference>
<dbReference type="Gene3D" id="3.40.50.300">
    <property type="entry name" value="P-loop containing nucleotide triphosphate hydrolases"/>
    <property type="match status" value="1"/>
</dbReference>
<protein>
    <submittedName>
        <fullName evidence="1">Mrp family chromosome partitioning ATPase</fullName>
    </submittedName>
</protein>
<gene>
    <name evidence="1" type="ORF">DES40_1239</name>
</gene>
<keyword evidence="2" id="KW-1185">Reference proteome</keyword>
<evidence type="ECO:0000313" key="2">
    <source>
        <dbReference type="Proteomes" id="UP000282211"/>
    </source>
</evidence>
<sequence>MDNRTNPSSQAASSVLKQVLQGIQSSPRPDGLGKIIQVCAANPKMGTSFVARNLAELAAANSGYDEKRVGLFDCDLQQQDQTGFFFAPHRAVDMQGPYDVRFGGSGFWAVQTPTGQYKDMPNLCGIFINAKSGLAFTTLFWDQLQAGDQLQFFVNDAYWMHLRSQFSYIFVDMPAFDRSQDCLALAPHCDGTIIVALADEAEDPLHRQMRDRIIQTGGRYEGLILNGGSPIQALKGAG</sequence>
<dbReference type="Proteomes" id="UP000282211">
    <property type="component" value="Unassembled WGS sequence"/>
</dbReference>
<dbReference type="GO" id="GO:0004713">
    <property type="term" value="F:protein tyrosine kinase activity"/>
    <property type="evidence" value="ECO:0007669"/>
    <property type="project" value="TreeGrafter"/>
</dbReference>
<dbReference type="PANTHER" id="PTHR32309">
    <property type="entry name" value="TYROSINE-PROTEIN KINASE"/>
    <property type="match status" value="1"/>
</dbReference>
<proteinExistence type="predicted"/>
<name>A0A420WLK9_9PROT</name>
<organism evidence="1 2">
    <name type="scientific">Litorimonas taeanensis</name>
    <dbReference type="NCBI Taxonomy" id="568099"/>
    <lineage>
        <taxon>Bacteria</taxon>
        <taxon>Pseudomonadati</taxon>
        <taxon>Pseudomonadota</taxon>
        <taxon>Alphaproteobacteria</taxon>
        <taxon>Maricaulales</taxon>
        <taxon>Robiginitomaculaceae</taxon>
    </lineage>
</organism>
<comment type="caution">
    <text evidence="1">The sequence shown here is derived from an EMBL/GenBank/DDBJ whole genome shotgun (WGS) entry which is preliminary data.</text>
</comment>
<dbReference type="InterPro" id="IPR050445">
    <property type="entry name" value="Bact_polysacc_biosynth/exp"/>
</dbReference>